<sequence>MVDASISWLCGMQVDWLSGTFVLWVYVRTLGGVFYLYRSRTRIPMIVMSCVSCLRSVYQCGSVLLTVECCRSIVCMHGWMDVGTLRSNDLIVDGVAYVPLDLASSLNFPLRRMGSASICERDGWINGMEAGQSFIAPESTAHYDLSPSIISCLCSVQLSVPVSVPDARHKYDEETITATIRNAVDRGMKCKAGDWRHQQDNETATKSVP</sequence>
<dbReference type="GeneID" id="37060708"/>
<dbReference type="EMBL" id="MSFL01000051">
    <property type="protein sequence ID" value="PWY65583.1"/>
    <property type="molecule type" value="Genomic_DNA"/>
</dbReference>
<evidence type="ECO:0000313" key="2">
    <source>
        <dbReference type="EMBL" id="PWY65583.1"/>
    </source>
</evidence>
<reference evidence="2 3" key="1">
    <citation type="submission" date="2016-12" db="EMBL/GenBank/DDBJ databases">
        <title>The genomes of Aspergillus section Nigri reveals drivers in fungal speciation.</title>
        <authorList>
            <consortium name="DOE Joint Genome Institute"/>
            <person name="Vesth T.C."/>
            <person name="Nybo J."/>
            <person name="Theobald S."/>
            <person name="Brandl J."/>
            <person name="Frisvad J.C."/>
            <person name="Nielsen K.F."/>
            <person name="Lyhne E.K."/>
            <person name="Kogle M.E."/>
            <person name="Kuo A."/>
            <person name="Riley R."/>
            <person name="Clum A."/>
            <person name="Nolan M."/>
            <person name="Lipzen A."/>
            <person name="Salamov A."/>
            <person name="Henrissat B."/>
            <person name="Wiebenga A."/>
            <person name="De Vries R.P."/>
            <person name="Grigoriev I.V."/>
            <person name="Mortensen U.H."/>
            <person name="Andersen M.R."/>
            <person name="Baker S.E."/>
        </authorList>
    </citation>
    <scope>NUCLEOTIDE SEQUENCE [LARGE SCALE GENOMIC DNA]</scope>
    <source>
        <strain evidence="2 3">CBS 117.55</strain>
    </source>
</reference>
<organism evidence="2 3">
    <name type="scientific">Aspergillus heteromorphus CBS 117.55</name>
    <dbReference type="NCBI Taxonomy" id="1448321"/>
    <lineage>
        <taxon>Eukaryota</taxon>
        <taxon>Fungi</taxon>
        <taxon>Dikarya</taxon>
        <taxon>Ascomycota</taxon>
        <taxon>Pezizomycotina</taxon>
        <taxon>Eurotiomycetes</taxon>
        <taxon>Eurotiomycetidae</taxon>
        <taxon>Eurotiales</taxon>
        <taxon>Aspergillaceae</taxon>
        <taxon>Aspergillus</taxon>
        <taxon>Aspergillus subgen. Circumdati</taxon>
    </lineage>
</organism>
<protein>
    <submittedName>
        <fullName evidence="2">Uncharacterized protein</fullName>
    </submittedName>
</protein>
<evidence type="ECO:0000256" key="1">
    <source>
        <dbReference type="SAM" id="Phobius"/>
    </source>
</evidence>
<comment type="caution">
    <text evidence="2">The sequence shown here is derived from an EMBL/GenBank/DDBJ whole genome shotgun (WGS) entry which is preliminary data.</text>
</comment>
<gene>
    <name evidence="2" type="ORF">BO70DRAFT_185685</name>
</gene>
<proteinExistence type="predicted"/>
<dbReference type="RefSeq" id="XP_025394538.1">
    <property type="nucleotide sequence ID" value="XM_025538471.1"/>
</dbReference>
<keyword evidence="1" id="KW-0472">Membrane</keyword>
<keyword evidence="1" id="KW-0812">Transmembrane</keyword>
<evidence type="ECO:0000313" key="3">
    <source>
        <dbReference type="Proteomes" id="UP000247233"/>
    </source>
</evidence>
<keyword evidence="1" id="KW-1133">Transmembrane helix</keyword>
<feature type="transmembrane region" description="Helical" evidence="1">
    <location>
        <begin position="16"/>
        <end position="37"/>
    </location>
</feature>
<dbReference type="Proteomes" id="UP000247233">
    <property type="component" value="Unassembled WGS sequence"/>
</dbReference>
<keyword evidence="3" id="KW-1185">Reference proteome</keyword>
<dbReference type="VEuPathDB" id="FungiDB:BO70DRAFT_185685"/>
<dbReference type="AlphaFoldDB" id="A0A317UU52"/>
<name>A0A317UU52_9EURO</name>
<accession>A0A317UU52</accession>